<proteinExistence type="predicted"/>
<dbReference type="EMBL" id="MU151102">
    <property type="protein sequence ID" value="KAF9450546.1"/>
    <property type="molecule type" value="Genomic_DNA"/>
</dbReference>
<gene>
    <name evidence="2" type="ORF">P691DRAFT_457060</name>
</gene>
<accession>A0A9P6C3C7</accession>
<dbReference type="AlphaFoldDB" id="A0A9P6C3C7"/>
<dbReference type="Proteomes" id="UP000807342">
    <property type="component" value="Unassembled WGS sequence"/>
</dbReference>
<comment type="caution">
    <text evidence="2">The sequence shown here is derived from an EMBL/GenBank/DDBJ whole genome shotgun (WGS) entry which is preliminary data.</text>
</comment>
<feature type="compositionally biased region" description="Low complexity" evidence="1">
    <location>
        <begin position="98"/>
        <end position="129"/>
    </location>
</feature>
<protein>
    <submittedName>
        <fullName evidence="2">Uncharacterized protein</fullName>
    </submittedName>
</protein>
<feature type="region of interest" description="Disordered" evidence="1">
    <location>
        <begin position="1"/>
        <end position="151"/>
    </location>
</feature>
<dbReference type="OrthoDB" id="3063568at2759"/>
<evidence type="ECO:0000256" key="1">
    <source>
        <dbReference type="SAM" id="MobiDB-lite"/>
    </source>
</evidence>
<evidence type="ECO:0000313" key="3">
    <source>
        <dbReference type="Proteomes" id="UP000807342"/>
    </source>
</evidence>
<organism evidence="2 3">
    <name type="scientific">Macrolepiota fuliginosa MF-IS2</name>
    <dbReference type="NCBI Taxonomy" id="1400762"/>
    <lineage>
        <taxon>Eukaryota</taxon>
        <taxon>Fungi</taxon>
        <taxon>Dikarya</taxon>
        <taxon>Basidiomycota</taxon>
        <taxon>Agaricomycotina</taxon>
        <taxon>Agaricomycetes</taxon>
        <taxon>Agaricomycetidae</taxon>
        <taxon>Agaricales</taxon>
        <taxon>Agaricineae</taxon>
        <taxon>Agaricaceae</taxon>
        <taxon>Macrolepiota</taxon>
    </lineage>
</organism>
<evidence type="ECO:0000313" key="2">
    <source>
        <dbReference type="EMBL" id="KAF9450546.1"/>
    </source>
</evidence>
<sequence length="151" mass="15536">MSQQTPVATGKNETDPNTSSFSTDSLLSTNTTTSTINPLIRGGPRTNEPKDYSAAFSILQSRYGTGGHALPSPKTKPSDKLQVGRASANVAITEGSQSTLVSTPSIPSSSTTASTGTSAPSSSSSTTQPTDKKKVLGGIRSLFKGKGKDKK</sequence>
<name>A0A9P6C3C7_9AGAR</name>
<feature type="compositionally biased region" description="Low complexity" evidence="1">
    <location>
        <begin position="17"/>
        <end position="35"/>
    </location>
</feature>
<keyword evidence="3" id="KW-1185">Reference proteome</keyword>
<reference evidence="2" key="1">
    <citation type="submission" date="2020-11" db="EMBL/GenBank/DDBJ databases">
        <authorList>
            <consortium name="DOE Joint Genome Institute"/>
            <person name="Ahrendt S."/>
            <person name="Riley R."/>
            <person name="Andreopoulos W."/>
            <person name="Labutti K."/>
            <person name="Pangilinan J."/>
            <person name="Ruiz-Duenas F.J."/>
            <person name="Barrasa J.M."/>
            <person name="Sanchez-Garcia M."/>
            <person name="Camarero S."/>
            <person name="Miyauchi S."/>
            <person name="Serrano A."/>
            <person name="Linde D."/>
            <person name="Babiker R."/>
            <person name="Drula E."/>
            <person name="Ayuso-Fernandez I."/>
            <person name="Pacheco R."/>
            <person name="Padilla G."/>
            <person name="Ferreira P."/>
            <person name="Barriuso J."/>
            <person name="Kellner H."/>
            <person name="Castanera R."/>
            <person name="Alfaro M."/>
            <person name="Ramirez L."/>
            <person name="Pisabarro A.G."/>
            <person name="Kuo A."/>
            <person name="Tritt A."/>
            <person name="Lipzen A."/>
            <person name="He G."/>
            <person name="Yan M."/>
            <person name="Ng V."/>
            <person name="Cullen D."/>
            <person name="Martin F."/>
            <person name="Rosso M.-N."/>
            <person name="Henrissat B."/>
            <person name="Hibbett D."/>
            <person name="Martinez A.T."/>
            <person name="Grigoriev I.V."/>
        </authorList>
    </citation>
    <scope>NUCLEOTIDE SEQUENCE</scope>
    <source>
        <strain evidence="2">MF-IS2</strain>
    </source>
</reference>